<dbReference type="PROSITE" id="PS50035">
    <property type="entry name" value="PLD"/>
    <property type="match status" value="2"/>
</dbReference>
<reference evidence="3" key="1">
    <citation type="submission" date="2016-09" db="EMBL/GenBank/DDBJ databases">
        <authorList>
            <person name="Varghese N."/>
            <person name="Submissions S."/>
        </authorList>
    </citation>
    <scope>NUCLEOTIDE SEQUENCE [LARGE SCALE GENOMIC DNA]</scope>
    <source>
        <strain evidence="3">ANC 3699</strain>
    </source>
</reference>
<name>A0A1G6GKP9_9GAMM</name>
<dbReference type="Proteomes" id="UP000242317">
    <property type="component" value="Unassembled WGS sequence"/>
</dbReference>
<dbReference type="InterPro" id="IPR001736">
    <property type="entry name" value="PLipase_D/transphosphatidylase"/>
</dbReference>
<gene>
    <name evidence="2" type="ORF">SAMN05421749_10117</name>
</gene>
<keyword evidence="3" id="KW-1185">Reference proteome</keyword>
<dbReference type="EMBL" id="FMYK01000001">
    <property type="protein sequence ID" value="SDB81746.1"/>
    <property type="molecule type" value="Genomic_DNA"/>
</dbReference>
<evidence type="ECO:0000313" key="3">
    <source>
        <dbReference type="Proteomes" id="UP000242317"/>
    </source>
</evidence>
<dbReference type="CDD" id="cd09111">
    <property type="entry name" value="PLDc_ymdC_like_1"/>
    <property type="match status" value="1"/>
</dbReference>
<dbReference type="RefSeq" id="WP_244515912.1">
    <property type="nucleotide sequence ID" value="NZ_FMYK01000001.1"/>
</dbReference>
<dbReference type="Gene3D" id="3.30.870.10">
    <property type="entry name" value="Endonuclease Chain A"/>
    <property type="match status" value="2"/>
</dbReference>
<dbReference type="SMART" id="SM00155">
    <property type="entry name" value="PLDc"/>
    <property type="match status" value="2"/>
</dbReference>
<dbReference type="GO" id="GO:0030572">
    <property type="term" value="F:phosphatidyltransferase activity"/>
    <property type="evidence" value="ECO:0007669"/>
    <property type="project" value="UniProtKB-ARBA"/>
</dbReference>
<feature type="domain" description="PLD phosphodiesterase" evidence="1">
    <location>
        <begin position="185"/>
        <end position="212"/>
    </location>
</feature>
<dbReference type="Pfam" id="PF13091">
    <property type="entry name" value="PLDc_2"/>
    <property type="match status" value="2"/>
</dbReference>
<protein>
    <submittedName>
        <fullName evidence="2">Putative cardiolipin synthase</fullName>
    </submittedName>
</protein>
<dbReference type="SUPFAM" id="SSF56024">
    <property type="entry name" value="Phospholipase D/nuclease"/>
    <property type="match status" value="2"/>
</dbReference>
<evidence type="ECO:0000313" key="2">
    <source>
        <dbReference type="EMBL" id="SDB81746.1"/>
    </source>
</evidence>
<feature type="domain" description="PLD phosphodiesterase" evidence="1">
    <location>
        <begin position="429"/>
        <end position="455"/>
    </location>
</feature>
<accession>A0A1G6GKP9</accession>
<dbReference type="CDD" id="cd09113">
    <property type="entry name" value="PLDc_ymdC_like_2"/>
    <property type="match status" value="1"/>
</dbReference>
<dbReference type="PANTHER" id="PTHR21248:SF12">
    <property type="entry name" value="CARDIOLIPIN SYNTHASE C"/>
    <property type="match status" value="1"/>
</dbReference>
<proteinExistence type="predicted"/>
<sequence length="538" mass="61647">MQGQAQVFSLTHHLRLLWMMFLSCICLTACQLPKNQALSSEESRPKLSLSKQSTAEVLQNYNVWLDADNYQNNVAQGLTGYYALDNSFLSLASRIHMIRHAKYQIDVQYYIWADDEIGHILLAELLNAAERGVQVRLIIDDQNGTDLDQTLIALSQHPNFQIKLYNPYKYRYFRVADYLLRAKQINRRMHNKLLIADGFVALTGGRNVSNEYFEASQDFQFSDMDVMFVGTAVAQASQVFANFWTDELSYPVTQMIEKPADHALETQRKHYQEFLSEQRSSARLQKVEEMIREYGQGRQYEWTEAHFVGDNPSKTKGNGKDDDLIANQISHLIATPAQRISIVSAYFVPQKAGTANLTAQSIAGVKSTILTNSLVANDVAMVHAFYQKYRRDLVESGVKLYEFKPYIHRKEKSWYEVLTGNVLPAKSRDRSSLHAKFFLSDDQVFIGSFNCDPRSMNLNTEVGLVIRSPSLANAIETQLEQYLPYIAYQVQLDNQGQLIWLERFENGQSKTHHQEPQTTAFQRGLVKIISWLPIESMM</sequence>
<organism evidence="2 3">
    <name type="scientific">Acinetobacter marinus</name>
    <dbReference type="NCBI Taxonomy" id="281375"/>
    <lineage>
        <taxon>Bacteria</taxon>
        <taxon>Pseudomonadati</taxon>
        <taxon>Pseudomonadota</taxon>
        <taxon>Gammaproteobacteria</taxon>
        <taxon>Moraxellales</taxon>
        <taxon>Moraxellaceae</taxon>
        <taxon>Acinetobacter</taxon>
    </lineage>
</organism>
<dbReference type="PANTHER" id="PTHR21248">
    <property type="entry name" value="CARDIOLIPIN SYNTHASE"/>
    <property type="match status" value="1"/>
</dbReference>
<dbReference type="GO" id="GO:0032049">
    <property type="term" value="P:cardiolipin biosynthetic process"/>
    <property type="evidence" value="ECO:0007669"/>
    <property type="project" value="UniProtKB-ARBA"/>
</dbReference>
<evidence type="ECO:0000259" key="1">
    <source>
        <dbReference type="PROSITE" id="PS50035"/>
    </source>
</evidence>
<dbReference type="InterPro" id="IPR025202">
    <property type="entry name" value="PLD-like_dom"/>
</dbReference>
<dbReference type="AlphaFoldDB" id="A0A1G6GKP9"/>